<evidence type="ECO:0000256" key="1">
    <source>
        <dbReference type="ARBA" id="ARBA00000012"/>
    </source>
</evidence>
<comment type="catalytic activity">
    <reaction evidence="1">
        <text>(7,8-dihydropterin-6-yl)methyl diphosphate + 4-aminobenzoate = 7,8-dihydropteroate + diphosphate</text>
        <dbReference type="Rhea" id="RHEA:19949"/>
        <dbReference type="ChEBI" id="CHEBI:17836"/>
        <dbReference type="ChEBI" id="CHEBI:17839"/>
        <dbReference type="ChEBI" id="CHEBI:33019"/>
        <dbReference type="ChEBI" id="CHEBI:72950"/>
        <dbReference type="EC" id="2.5.1.15"/>
    </reaction>
</comment>
<evidence type="ECO:0000313" key="12">
    <source>
        <dbReference type="Proteomes" id="UP000030111"/>
    </source>
</evidence>
<dbReference type="AlphaFoldDB" id="A0A0A2MJN4"/>
<dbReference type="eggNOG" id="COG0294">
    <property type="taxonomic scope" value="Bacteria"/>
</dbReference>
<dbReference type="SUPFAM" id="SSF51717">
    <property type="entry name" value="Dihydropteroate synthetase-like"/>
    <property type="match status" value="1"/>
</dbReference>
<evidence type="ECO:0000256" key="8">
    <source>
        <dbReference type="ARBA" id="ARBA00022909"/>
    </source>
</evidence>
<evidence type="ECO:0000256" key="4">
    <source>
        <dbReference type="ARBA" id="ARBA00012458"/>
    </source>
</evidence>
<dbReference type="PANTHER" id="PTHR20941">
    <property type="entry name" value="FOLATE SYNTHESIS PROTEINS"/>
    <property type="match status" value="1"/>
</dbReference>
<comment type="cofactor">
    <cofactor evidence="2 9">
        <name>Mg(2+)</name>
        <dbReference type="ChEBI" id="CHEBI:18420"/>
    </cofactor>
</comment>
<keyword evidence="5 9" id="KW-0808">Transferase</keyword>
<evidence type="ECO:0000256" key="2">
    <source>
        <dbReference type="ARBA" id="ARBA00001946"/>
    </source>
</evidence>
<organism evidence="11 12">
    <name type="scientific">Flavobacterium subsaxonicum WB 4.1-42 = DSM 21790</name>
    <dbReference type="NCBI Taxonomy" id="1121898"/>
    <lineage>
        <taxon>Bacteria</taxon>
        <taxon>Pseudomonadati</taxon>
        <taxon>Bacteroidota</taxon>
        <taxon>Flavobacteriia</taxon>
        <taxon>Flavobacteriales</taxon>
        <taxon>Flavobacteriaceae</taxon>
        <taxon>Flavobacterium</taxon>
    </lineage>
</organism>
<evidence type="ECO:0000256" key="3">
    <source>
        <dbReference type="ARBA" id="ARBA00004763"/>
    </source>
</evidence>
<dbReference type="InterPro" id="IPR006390">
    <property type="entry name" value="DHP_synth_dom"/>
</dbReference>
<comment type="pathway">
    <text evidence="3 9">Cofactor biosynthesis; tetrahydrofolate biosynthesis; 7,8-dihydrofolate from 2-amino-4-hydroxy-6-hydroxymethyl-7,8-dihydropteridine diphosphate and 4-aminobenzoate: step 1/2.</text>
</comment>
<keyword evidence="8 9" id="KW-0289">Folate biosynthesis</keyword>
<dbReference type="InterPro" id="IPR045031">
    <property type="entry name" value="DHP_synth-like"/>
</dbReference>
<dbReference type="GO" id="GO:0004156">
    <property type="term" value="F:dihydropteroate synthase activity"/>
    <property type="evidence" value="ECO:0007669"/>
    <property type="project" value="UniProtKB-EC"/>
</dbReference>
<dbReference type="EC" id="2.5.1.15" evidence="4 9"/>
<comment type="caution">
    <text evidence="11">The sequence shown here is derived from an EMBL/GenBank/DDBJ whole genome shotgun (WGS) entry which is preliminary data.</text>
</comment>
<dbReference type="CDD" id="cd00739">
    <property type="entry name" value="DHPS"/>
    <property type="match status" value="1"/>
</dbReference>
<evidence type="ECO:0000256" key="6">
    <source>
        <dbReference type="ARBA" id="ARBA00022723"/>
    </source>
</evidence>
<dbReference type="PROSITE" id="PS50972">
    <property type="entry name" value="PTERIN_BINDING"/>
    <property type="match status" value="1"/>
</dbReference>
<dbReference type="UniPathway" id="UPA00077">
    <property type="reaction ID" value="UER00156"/>
</dbReference>
<dbReference type="OrthoDB" id="9811744at2"/>
<comment type="similarity">
    <text evidence="9">Belongs to the DHPS family.</text>
</comment>
<reference evidence="11 12" key="1">
    <citation type="submission" date="2013-09" db="EMBL/GenBank/DDBJ databases">
        <authorList>
            <person name="Zeng Z."/>
            <person name="Chen C."/>
        </authorList>
    </citation>
    <scope>NUCLEOTIDE SEQUENCE [LARGE SCALE GENOMIC DNA]</scope>
    <source>
        <strain evidence="11 12">WB 4.1-42</strain>
    </source>
</reference>
<comment type="function">
    <text evidence="9">Catalyzes the condensation of para-aminobenzoate (pABA) with 6-hydroxymethyl-7,8-dihydropterin diphosphate (DHPt-PP) to form 7,8-dihydropteroate (H2Pte), the immediate precursor of folate derivatives.</text>
</comment>
<proteinExistence type="inferred from homology"/>
<dbReference type="GO" id="GO:0005829">
    <property type="term" value="C:cytosol"/>
    <property type="evidence" value="ECO:0007669"/>
    <property type="project" value="TreeGrafter"/>
</dbReference>
<dbReference type="NCBIfam" id="TIGR01496">
    <property type="entry name" value="DHPS"/>
    <property type="match status" value="1"/>
</dbReference>
<accession>A0A0A2MJN4</accession>
<keyword evidence="6 9" id="KW-0479">Metal-binding</keyword>
<evidence type="ECO:0000256" key="7">
    <source>
        <dbReference type="ARBA" id="ARBA00022842"/>
    </source>
</evidence>
<gene>
    <name evidence="11" type="ORF">Q766_12055</name>
</gene>
<dbReference type="EMBL" id="JRLY01000009">
    <property type="protein sequence ID" value="KGO92509.1"/>
    <property type="molecule type" value="Genomic_DNA"/>
</dbReference>
<evidence type="ECO:0000256" key="5">
    <source>
        <dbReference type="ARBA" id="ARBA00022679"/>
    </source>
</evidence>
<dbReference type="InterPro" id="IPR000489">
    <property type="entry name" value="Pterin-binding_dom"/>
</dbReference>
<dbReference type="STRING" id="1121898.GCA_000422725_03491"/>
<name>A0A0A2MJN4_9FLAO</name>
<keyword evidence="7 9" id="KW-0460">Magnesium</keyword>
<dbReference type="Proteomes" id="UP000030111">
    <property type="component" value="Unassembled WGS sequence"/>
</dbReference>
<dbReference type="Gene3D" id="3.20.20.20">
    <property type="entry name" value="Dihydropteroate synthase-like"/>
    <property type="match status" value="1"/>
</dbReference>
<dbReference type="GO" id="GO:0046656">
    <property type="term" value="P:folic acid biosynthetic process"/>
    <property type="evidence" value="ECO:0007669"/>
    <property type="project" value="UniProtKB-KW"/>
</dbReference>
<dbReference type="PROSITE" id="PS00792">
    <property type="entry name" value="DHPS_1"/>
    <property type="match status" value="1"/>
</dbReference>
<dbReference type="PANTHER" id="PTHR20941:SF1">
    <property type="entry name" value="FOLIC ACID SYNTHESIS PROTEIN FOL1"/>
    <property type="match status" value="1"/>
</dbReference>
<evidence type="ECO:0000259" key="10">
    <source>
        <dbReference type="PROSITE" id="PS50972"/>
    </source>
</evidence>
<dbReference type="GO" id="GO:0046654">
    <property type="term" value="P:tetrahydrofolate biosynthetic process"/>
    <property type="evidence" value="ECO:0007669"/>
    <property type="project" value="UniProtKB-UniPathway"/>
</dbReference>
<protein>
    <recommendedName>
        <fullName evidence="4 9">Dihydropteroate synthase</fullName>
        <shortName evidence="9">DHPS</shortName>
        <ecNumber evidence="4 9">2.5.1.15</ecNumber>
    </recommendedName>
    <alternativeName>
        <fullName evidence="9">Dihydropteroate pyrophosphorylase</fullName>
    </alternativeName>
</protein>
<keyword evidence="12" id="KW-1185">Reference proteome</keyword>
<sequence>MHINCNGTLINLTEPRVMGILNCTPNSFFDGGKYRDETLLLQQAEKMLAEGADFIDIGAYSSKPNAEFVSEDEEISRMVPVVELILKHFPDALLSIDTFRAKVAEASINSGAAIINDIAAGLLDDAMLPTVGRLKVPYIMMHMRGNPQTMVKLTQYDDIVQEMLLYFSERIAAARHQGIEDIIIDPGFGFAKTLAQNYEVLNKMELFDMVGLPLLAGVSRKSMIYKLLGITPQEALNGTAVLNTISLTKGAKILRVHDVKEAVEAVKIYKQLTCI</sequence>
<evidence type="ECO:0000256" key="9">
    <source>
        <dbReference type="RuleBase" id="RU361205"/>
    </source>
</evidence>
<evidence type="ECO:0000313" key="11">
    <source>
        <dbReference type="EMBL" id="KGO92509.1"/>
    </source>
</evidence>
<dbReference type="Pfam" id="PF00809">
    <property type="entry name" value="Pterin_bind"/>
    <property type="match status" value="1"/>
</dbReference>
<feature type="domain" description="Pterin-binding" evidence="10">
    <location>
        <begin position="15"/>
        <end position="267"/>
    </location>
</feature>
<dbReference type="GO" id="GO:0046872">
    <property type="term" value="F:metal ion binding"/>
    <property type="evidence" value="ECO:0007669"/>
    <property type="project" value="UniProtKB-KW"/>
</dbReference>
<dbReference type="RefSeq" id="WP_026991458.1">
    <property type="nucleotide sequence ID" value="NZ_AUGP01000029.1"/>
</dbReference>
<dbReference type="InterPro" id="IPR011005">
    <property type="entry name" value="Dihydropteroate_synth-like_sf"/>
</dbReference>